<keyword evidence="3" id="KW-0217">Developmental protein</keyword>
<evidence type="ECO:0000313" key="12">
    <source>
        <dbReference type="Proteomes" id="UP001591681"/>
    </source>
</evidence>
<name>A0ABD1KIH2_9TELE</name>
<dbReference type="PROSITE" id="PS50071">
    <property type="entry name" value="HOMEOBOX_2"/>
    <property type="match status" value="1"/>
</dbReference>
<dbReference type="Pfam" id="PF00046">
    <property type="entry name" value="Homeodomain"/>
    <property type="match status" value="1"/>
</dbReference>
<feature type="domain" description="Homeobox" evidence="10">
    <location>
        <begin position="77"/>
        <end position="137"/>
    </location>
</feature>
<dbReference type="Gene3D" id="1.10.10.60">
    <property type="entry name" value="Homeodomain-like"/>
    <property type="match status" value="1"/>
</dbReference>
<dbReference type="EMBL" id="JBHFQA010000005">
    <property type="protein sequence ID" value="KAL2098922.1"/>
    <property type="molecule type" value="Genomic_DNA"/>
</dbReference>
<gene>
    <name evidence="11" type="ORF">ACEWY4_005402</name>
</gene>
<evidence type="ECO:0000256" key="8">
    <source>
        <dbReference type="RuleBase" id="RU000682"/>
    </source>
</evidence>
<reference evidence="11 12" key="1">
    <citation type="submission" date="2024-09" db="EMBL/GenBank/DDBJ databases">
        <title>A chromosome-level genome assembly of Gray's grenadier anchovy, Coilia grayii.</title>
        <authorList>
            <person name="Fu Z."/>
        </authorList>
    </citation>
    <scope>NUCLEOTIDE SEQUENCE [LARGE SCALE GENOMIC DNA]</scope>
    <source>
        <strain evidence="11">G4</strain>
        <tissue evidence="11">Muscle</tissue>
    </source>
</reference>
<sequence length="221" mass="25151">MTVSTKFSFTVRSILDLPEDEGNSVPQRFEADPISGASYSPWMNIDRIHCTSSDESTPDTTSDSPNAMGASLETESEKKKKRRVLFSKAQTYELERRFRHQRYLSAPEREQLAHLLSLTPTQVKIWFQNHRYKMKRARAEGASDLGQAGVLQRVMVPVLLRDRKPYQTCFIGTERNGCMVASAAPATHYTVQGCQHPSPLRLIPRLQHFTHSAPAPHHFVW</sequence>
<dbReference type="GO" id="GO:0003677">
    <property type="term" value="F:DNA binding"/>
    <property type="evidence" value="ECO:0007669"/>
    <property type="project" value="UniProtKB-UniRule"/>
</dbReference>
<dbReference type="Proteomes" id="UP001591681">
    <property type="component" value="Unassembled WGS sequence"/>
</dbReference>
<keyword evidence="5 7" id="KW-0371">Homeobox</keyword>
<evidence type="ECO:0000256" key="2">
    <source>
        <dbReference type="ARBA" id="ARBA00005661"/>
    </source>
</evidence>
<feature type="compositionally biased region" description="Low complexity" evidence="9">
    <location>
        <begin position="51"/>
        <end position="65"/>
    </location>
</feature>
<comment type="similarity">
    <text evidence="2">Belongs to the NK-2 homeobox family.</text>
</comment>
<dbReference type="PANTHER" id="PTHR24340:SF82">
    <property type="entry name" value="HOMEOBOX PROTEIN VND"/>
    <property type="match status" value="1"/>
</dbReference>
<dbReference type="CDD" id="cd00086">
    <property type="entry name" value="homeodomain"/>
    <property type="match status" value="1"/>
</dbReference>
<evidence type="ECO:0000256" key="7">
    <source>
        <dbReference type="PROSITE-ProRule" id="PRU00108"/>
    </source>
</evidence>
<dbReference type="InterPro" id="IPR001356">
    <property type="entry name" value="HD"/>
</dbReference>
<accession>A0ABD1KIH2</accession>
<dbReference type="InterPro" id="IPR017970">
    <property type="entry name" value="Homeobox_CS"/>
</dbReference>
<evidence type="ECO:0000256" key="1">
    <source>
        <dbReference type="ARBA" id="ARBA00004123"/>
    </source>
</evidence>
<evidence type="ECO:0000256" key="3">
    <source>
        <dbReference type="ARBA" id="ARBA00022473"/>
    </source>
</evidence>
<organism evidence="11 12">
    <name type="scientific">Coilia grayii</name>
    <name type="common">Gray's grenadier anchovy</name>
    <dbReference type="NCBI Taxonomy" id="363190"/>
    <lineage>
        <taxon>Eukaryota</taxon>
        <taxon>Metazoa</taxon>
        <taxon>Chordata</taxon>
        <taxon>Craniata</taxon>
        <taxon>Vertebrata</taxon>
        <taxon>Euteleostomi</taxon>
        <taxon>Actinopterygii</taxon>
        <taxon>Neopterygii</taxon>
        <taxon>Teleostei</taxon>
        <taxon>Clupei</taxon>
        <taxon>Clupeiformes</taxon>
        <taxon>Clupeoidei</taxon>
        <taxon>Engraulidae</taxon>
        <taxon>Coilinae</taxon>
        <taxon>Coilia</taxon>
    </lineage>
</organism>
<evidence type="ECO:0000259" key="10">
    <source>
        <dbReference type="PROSITE" id="PS50071"/>
    </source>
</evidence>
<feature type="DNA-binding region" description="Homeobox" evidence="7">
    <location>
        <begin position="79"/>
        <end position="138"/>
    </location>
</feature>
<keyword evidence="4 7" id="KW-0238">DNA-binding</keyword>
<dbReference type="InterPro" id="IPR009057">
    <property type="entry name" value="Homeodomain-like_sf"/>
</dbReference>
<dbReference type="GO" id="GO:0005634">
    <property type="term" value="C:nucleus"/>
    <property type="evidence" value="ECO:0007669"/>
    <property type="project" value="UniProtKB-SubCell"/>
</dbReference>
<evidence type="ECO:0000256" key="5">
    <source>
        <dbReference type="ARBA" id="ARBA00023155"/>
    </source>
</evidence>
<evidence type="ECO:0000256" key="9">
    <source>
        <dbReference type="SAM" id="MobiDB-lite"/>
    </source>
</evidence>
<dbReference type="FunFam" id="1.10.10.60:FF:000101">
    <property type="entry name" value="NK2 homeobox 8"/>
    <property type="match status" value="1"/>
</dbReference>
<keyword evidence="6 7" id="KW-0539">Nucleus</keyword>
<evidence type="ECO:0000256" key="4">
    <source>
        <dbReference type="ARBA" id="ARBA00023125"/>
    </source>
</evidence>
<comment type="subcellular location">
    <subcellularLocation>
        <location evidence="1 7 8">Nucleus</location>
    </subcellularLocation>
</comment>
<feature type="region of interest" description="Disordered" evidence="9">
    <location>
        <begin position="49"/>
        <end position="81"/>
    </location>
</feature>
<keyword evidence="12" id="KW-1185">Reference proteome</keyword>
<protein>
    <recommendedName>
        <fullName evidence="10">Homeobox domain-containing protein</fullName>
    </recommendedName>
</protein>
<dbReference type="SMART" id="SM00389">
    <property type="entry name" value="HOX"/>
    <property type="match status" value="1"/>
</dbReference>
<evidence type="ECO:0000313" key="11">
    <source>
        <dbReference type="EMBL" id="KAL2098922.1"/>
    </source>
</evidence>
<evidence type="ECO:0000256" key="6">
    <source>
        <dbReference type="ARBA" id="ARBA00023242"/>
    </source>
</evidence>
<proteinExistence type="inferred from homology"/>
<dbReference type="SUPFAM" id="SSF46689">
    <property type="entry name" value="Homeodomain-like"/>
    <property type="match status" value="1"/>
</dbReference>
<dbReference type="InterPro" id="IPR020479">
    <property type="entry name" value="HD_metazoa"/>
</dbReference>
<comment type="caution">
    <text evidence="11">The sequence shown here is derived from an EMBL/GenBank/DDBJ whole genome shotgun (WGS) entry which is preliminary data.</text>
</comment>
<dbReference type="AlphaFoldDB" id="A0ABD1KIH2"/>
<dbReference type="PROSITE" id="PS00027">
    <property type="entry name" value="HOMEOBOX_1"/>
    <property type="match status" value="1"/>
</dbReference>
<dbReference type="InterPro" id="IPR050394">
    <property type="entry name" value="Homeobox_NK-like"/>
</dbReference>
<dbReference type="PANTHER" id="PTHR24340">
    <property type="entry name" value="HOMEOBOX PROTEIN NKX"/>
    <property type="match status" value="1"/>
</dbReference>
<dbReference type="PRINTS" id="PR00024">
    <property type="entry name" value="HOMEOBOX"/>
</dbReference>